<dbReference type="Proteomes" id="UP000053477">
    <property type="component" value="Unassembled WGS sequence"/>
</dbReference>
<evidence type="ECO:0000313" key="3">
    <source>
        <dbReference type="Proteomes" id="UP000053477"/>
    </source>
</evidence>
<proteinExistence type="predicted"/>
<feature type="compositionally biased region" description="Low complexity" evidence="1">
    <location>
        <begin position="151"/>
        <end position="174"/>
    </location>
</feature>
<dbReference type="AlphaFoldDB" id="A0A0H2RWG2"/>
<reference evidence="2 3" key="1">
    <citation type="submission" date="2015-04" db="EMBL/GenBank/DDBJ databases">
        <title>Complete genome sequence of Schizopora paradoxa KUC8140, a cosmopolitan wood degrader in East Asia.</title>
        <authorList>
            <consortium name="DOE Joint Genome Institute"/>
            <person name="Min B."/>
            <person name="Park H."/>
            <person name="Jang Y."/>
            <person name="Kim J.-J."/>
            <person name="Kim K.H."/>
            <person name="Pangilinan J."/>
            <person name="Lipzen A."/>
            <person name="Riley R."/>
            <person name="Grigoriev I.V."/>
            <person name="Spatafora J.W."/>
            <person name="Choi I.-G."/>
        </authorList>
    </citation>
    <scope>NUCLEOTIDE SEQUENCE [LARGE SCALE GENOMIC DNA]</scope>
    <source>
        <strain evidence="2 3">KUC8140</strain>
    </source>
</reference>
<keyword evidence="3" id="KW-1185">Reference proteome</keyword>
<accession>A0A0H2RWG2</accession>
<evidence type="ECO:0000256" key="1">
    <source>
        <dbReference type="SAM" id="MobiDB-lite"/>
    </source>
</evidence>
<gene>
    <name evidence="2" type="ORF">SCHPADRAFT_931348</name>
</gene>
<dbReference type="EMBL" id="KQ086065">
    <property type="protein sequence ID" value="KLO09151.1"/>
    <property type="molecule type" value="Genomic_DNA"/>
</dbReference>
<name>A0A0H2RWG2_9AGAM</name>
<dbReference type="InParanoid" id="A0A0H2RWG2"/>
<sequence>MSIFDSFAPLDEIIQVVYQGAQRFAVLSNVDFGPFNAGWDVHIGLADEGRWWKGRWTEKDVEEIAGSTTSVTLLEAFAEKLAATFVNGELYIADWNPDDNAELKIVFGTSAKRPLSMKLREMDSKEALVYTTNTFFSIGLAAQSRKCQLNPSSSSAAPSYSFPVPGPSTKTSRTSPPPATAKSNREEKPRGKTASLTSKEAEDEIKALRAQLADAQRGAKVDDESTNVGTEKLMSKPATTAAKPSNPRKKARRFKEMQFDDD</sequence>
<protein>
    <submittedName>
        <fullName evidence="2">Uncharacterized protein</fullName>
    </submittedName>
</protein>
<organism evidence="2 3">
    <name type="scientific">Schizopora paradoxa</name>
    <dbReference type="NCBI Taxonomy" id="27342"/>
    <lineage>
        <taxon>Eukaryota</taxon>
        <taxon>Fungi</taxon>
        <taxon>Dikarya</taxon>
        <taxon>Basidiomycota</taxon>
        <taxon>Agaricomycotina</taxon>
        <taxon>Agaricomycetes</taxon>
        <taxon>Hymenochaetales</taxon>
        <taxon>Schizoporaceae</taxon>
        <taxon>Schizopora</taxon>
    </lineage>
</organism>
<feature type="region of interest" description="Disordered" evidence="1">
    <location>
        <begin position="149"/>
        <end position="262"/>
    </location>
</feature>
<evidence type="ECO:0000313" key="2">
    <source>
        <dbReference type="EMBL" id="KLO09151.1"/>
    </source>
</evidence>
<dbReference type="OrthoDB" id="3164380at2759"/>